<dbReference type="SUPFAM" id="SSF53850">
    <property type="entry name" value="Periplasmic binding protein-like II"/>
    <property type="match status" value="1"/>
</dbReference>
<gene>
    <name evidence="6" type="ORF">HGI39_12530</name>
</gene>
<dbReference type="FunFam" id="1.10.10.10:FF:000001">
    <property type="entry name" value="LysR family transcriptional regulator"/>
    <property type="match status" value="1"/>
</dbReference>
<dbReference type="InterPro" id="IPR005119">
    <property type="entry name" value="LysR_subst-bd"/>
</dbReference>
<dbReference type="EMBL" id="JABAGV010000029">
    <property type="protein sequence ID" value="MBC2475523.1"/>
    <property type="molecule type" value="Genomic_DNA"/>
</dbReference>
<name>A0AAW3WAM9_CLOBE</name>
<dbReference type="SUPFAM" id="SSF46785">
    <property type="entry name" value="Winged helix' DNA-binding domain"/>
    <property type="match status" value="1"/>
</dbReference>
<dbReference type="Gene3D" id="3.40.190.290">
    <property type="match status" value="1"/>
</dbReference>
<dbReference type="Proteomes" id="UP001194098">
    <property type="component" value="Unassembled WGS sequence"/>
</dbReference>
<dbReference type="Gene3D" id="1.10.10.10">
    <property type="entry name" value="Winged helix-like DNA-binding domain superfamily/Winged helix DNA-binding domain"/>
    <property type="match status" value="1"/>
</dbReference>
<dbReference type="InterPro" id="IPR000847">
    <property type="entry name" value="LysR_HTH_N"/>
</dbReference>
<dbReference type="AlphaFoldDB" id="A0AAW3WAM9"/>
<protein>
    <submittedName>
        <fullName evidence="6">LysR family transcriptional regulator</fullName>
    </submittedName>
</protein>
<evidence type="ECO:0000256" key="2">
    <source>
        <dbReference type="ARBA" id="ARBA00023015"/>
    </source>
</evidence>
<dbReference type="CDD" id="cd05466">
    <property type="entry name" value="PBP2_LTTR_substrate"/>
    <property type="match status" value="1"/>
</dbReference>
<dbReference type="PROSITE" id="PS50931">
    <property type="entry name" value="HTH_LYSR"/>
    <property type="match status" value="1"/>
</dbReference>
<evidence type="ECO:0000256" key="4">
    <source>
        <dbReference type="ARBA" id="ARBA00023163"/>
    </source>
</evidence>
<dbReference type="InterPro" id="IPR036388">
    <property type="entry name" value="WH-like_DNA-bd_sf"/>
</dbReference>
<dbReference type="InterPro" id="IPR036390">
    <property type="entry name" value="WH_DNA-bd_sf"/>
</dbReference>
<accession>A0AAW3WAM9</accession>
<reference evidence="6" key="1">
    <citation type="submission" date="2020-04" db="EMBL/GenBank/DDBJ databases">
        <authorList>
            <person name="Brown S."/>
        </authorList>
    </citation>
    <scope>NUCLEOTIDE SEQUENCE</scope>
    <source>
        <strain evidence="6">DJ015</strain>
    </source>
</reference>
<keyword evidence="4" id="KW-0804">Transcription</keyword>
<dbReference type="PANTHER" id="PTHR30126">
    <property type="entry name" value="HTH-TYPE TRANSCRIPTIONAL REGULATOR"/>
    <property type="match status" value="1"/>
</dbReference>
<evidence type="ECO:0000313" key="7">
    <source>
        <dbReference type="Proteomes" id="UP001194098"/>
    </source>
</evidence>
<proteinExistence type="inferred from homology"/>
<dbReference type="GO" id="GO:0000976">
    <property type="term" value="F:transcription cis-regulatory region binding"/>
    <property type="evidence" value="ECO:0007669"/>
    <property type="project" value="TreeGrafter"/>
</dbReference>
<dbReference type="Pfam" id="PF03466">
    <property type="entry name" value="LysR_substrate"/>
    <property type="match status" value="1"/>
</dbReference>
<evidence type="ECO:0000313" key="6">
    <source>
        <dbReference type="EMBL" id="MBC2475523.1"/>
    </source>
</evidence>
<keyword evidence="2" id="KW-0805">Transcription regulation</keyword>
<keyword evidence="3" id="KW-0238">DNA-binding</keyword>
<comment type="caution">
    <text evidence="6">The sequence shown here is derived from an EMBL/GenBank/DDBJ whole genome shotgun (WGS) entry which is preliminary data.</text>
</comment>
<comment type="similarity">
    <text evidence="1">Belongs to the LysR transcriptional regulatory family.</text>
</comment>
<reference evidence="6" key="2">
    <citation type="journal article" date="2022" name="Nat. Biotechnol.">
        <title>Carbon-negative production of acetone and isopropanol by gas fermentation at industrial pilot scale.</title>
        <authorList>
            <person name="Liew F.E."/>
            <person name="Nogle R."/>
            <person name="Abdalla T."/>
            <person name="Rasor B.J."/>
            <person name="Canter C."/>
            <person name="Jensen R.O."/>
            <person name="Wang L."/>
            <person name="Strutz J."/>
            <person name="Chirania P."/>
            <person name="De Tissera S."/>
            <person name="Mueller A.P."/>
            <person name="Ruan Z."/>
            <person name="Gao A."/>
            <person name="Tran L."/>
            <person name="Engle N.L."/>
            <person name="Bromley J.C."/>
            <person name="Daniell J."/>
            <person name="Conrado R."/>
            <person name="Tschaplinski T.J."/>
            <person name="Giannone R.J."/>
            <person name="Hettich R.L."/>
            <person name="Karim A.S."/>
            <person name="Simpson S.D."/>
            <person name="Brown S.D."/>
            <person name="Leang C."/>
            <person name="Jewett M.C."/>
            <person name="Kopke M."/>
        </authorList>
    </citation>
    <scope>NUCLEOTIDE SEQUENCE</scope>
    <source>
        <strain evidence="6">DJ015</strain>
    </source>
</reference>
<dbReference type="GO" id="GO:0003700">
    <property type="term" value="F:DNA-binding transcription factor activity"/>
    <property type="evidence" value="ECO:0007669"/>
    <property type="project" value="InterPro"/>
</dbReference>
<dbReference type="PANTHER" id="PTHR30126:SF100">
    <property type="entry name" value="LYSR-FAMILY TRANSCRIPTIONAL REGULATOR"/>
    <property type="match status" value="1"/>
</dbReference>
<dbReference type="PRINTS" id="PR00039">
    <property type="entry name" value="HTHLYSR"/>
</dbReference>
<dbReference type="Pfam" id="PF00126">
    <property type="entry name" value="HTH_1"/>
    <property type="match status" value="1"/>
</dbReference>
<evidence type="ECO:0000256" key="3">
    <source>
        <dbReference type="ARBA" id="ARBA00023125"/>
    </source>
</evidence>
<feature type="domain" description="HTH lysR-type" evidence="5">
    <location>
        <begin position="1"/>
        <end position="58"/>
    </location>
</feature>
<evidence type="ECO:0000256" key="1">
    <source>
        <dbReference type="ARBA" id="ARBA00009437"/>
    </source>
</evidence>
<dbReference type="RefSeq" id="WP_171780685.1">
    <property type="nucleotide sequence ID" value="NZ_JABAGV010000029.1"/>
</dbReference>
<sequence>MEFRQLNAFITVAKLSNFTKAAFELGYSQSAITAQIQLLEKELGVNLFERLGKSISLTSEGEQFLVYAKQIIKLCDEAKSNLMTSNAKGTLTIGANESLCAVRLPPILKEFHERYPEIEIILKMEGNNKCKTLIRENQIDVAFIIGQKINDSELITELKFPEPLVLLVAPGHPLTSKKHVHPEDIAEYNIIVSEKGCGYRNLFEQSLNDAGVTPKSIIEMGSIQSIKQLTMSGLGITLLPKIAAAEELKRNEFIELHLWEDSFYLTTQMVYHRNKWVSRALRAFINLSKEMMKS</sequence>
<evidence type="ECO:0000259" key="5">
    <source>
        <dbReference type="PROSITE" id="PS50931"/>
    </source>
</evidence>
<organism evidence="6 7">
    <name type="scientific">Clostridium beijerinckii</name>
    <name type="common">Clostridium MP</name>
    <dbReference type="NCBI Taxonomy" id="1520"/>
    <lineage>
        <taxon>Bacteria</taxon>
        <taxon>Bacillati</taxon>
        <taxon>Bacillota</taxon>
        <taxon>Clostridia</taxon>
        <taxon>Eubacteriales</taxon>
        <taxon>Clostridiaceae</taxon>
        <taxon>Clostridium</taxon>
    </lineage>
</organism>